<name>E4Z431_OIKDI</name>
<keyword evidence="1" id="KW-0732">Signal</keyword>
<evidence type="ECO:0000256" key="1">
    <source>
        <dbReference type="SAM" id="SignalP"/>
    </source>
</evidence>
<dbReference type="EMBL" id="FN657182">
    <property type="protein sequence ID" value="CBY42459.1"/>
    <property type="molecule type" value="Genomic_DNA"/>
</dbReference>
<gene>
    <name evidence="2" type="ORF">GSOID_T00026154001</name>
</gene>
<feature type="chain" id="PRO_5003194388" evidence="1">
    <location>
        <begin position="17"/>
        <end position="240"/>
    </location>
</feature>
<dbReference type="Proteomes" id="UP000011014">
    <property type="component" value="Unassembled WGS sequence"/>
</dbReference>
<dbReference type="AlphaFoldDB" id="E4Z431"/>
<evidence type="ECO:0000313" key="2">
    <source>
        <dbReference type="EMBL" id="CBY42459.1"/>
    </source>
</evidence>
<feature type="non-terminal residue" evidence="2">
    <location>
        <position position="240"/>
    </location>
</feature>
<organism evidence="2">
    <name type="scientific">Oikopleura dioica</name>
    <name type="common">Tunicate</name>
    <dbReference type="NCBI Taxonomy" id="34765"/>
    <lineage>
        <taxon>Eukaryota</taxon>
        <taxon>Metazoa</taxon>
        <taxon>Chordata</taxon>
        <taxon>Tunicata</taxon>
        <taxon>Appendicularia</taxon>
        <taxon>Copelata</taxon>
        <taxon>Oikopleuridae</taxon>
        <taxon>Oikopleura</taxon>
    </lineage>
</organism>
<feature type="signal peptide" evidence="1">
    <location>
        <begin position="1"/>
        <end position="16"/>
    </location>
</feature>
<reference evidence="2" key="1">
    <citation type="journal article" date="2010" name="Science">
        <title>Plasticity of animal genome architecture unmasked by rapid evolution of a pelagic tunicate.</title>
        <authorList>
            <person name="Denoeud F."/>
            <person name="Henriet S."/>
            <person name="Mungpakdee S."/>
            <person name="Aury J.M."/>
            <person name="Da Silva C."/>
            <person name="Brinkmann H."/>
            <person name="Mikhaleva J."/>
            <person name="Olsen L.C."/>
            <person name="Jubin C."/>
            <person name="Canestro C."/>
            <person name="Bouquet J.M."/>
            <person name="Danks G."/>
            <person name="Poulain J."/>
            <person name="Campsteijn C."/>
            <person name="Adamski M."/>
            <person name="Cross I."/>
            <person name="Yadetie F."/>
            <person name="Muffato M."/>
            <person name="Louis A."/>
            <person name="Butcher S."/>
            <person name="Tsagkogeorga G."/>
            <person name="Konrad A."/>
            <person name="Singh S."/>
            <person name="Jensen M.F."/>
            <person name="Cong E.H."/>
            <person name="Eikeseth-Otteraa H."/>
            <person name="Noel B."/>
            <person name="Anthouard V."/>
            <person name="Porcel B.M."/>
            <person name="Kachouri-Lafond R."/>
            <person name="Nishino A."/>
            <person name="Ugolini M."/>
            <person name="Chourrout P."/>
            <person name="Nishida H."/>
            <person name="Aasland R."/>
            <person name="Huzurbazar S."/>
            <person name="Westhof E."/>
            <person name="Delsuc F."/>
            <person name="Lehrach H."/>
            <person name="Reinhardt R."/>
            <person name="Weissenbach J."/>
            <person name="Roy S.W."/>
            <person name="Artiguenave F."/>
            <person name="Postlethwait J.H."/>
            <person name="Manak J.R."/>
            <person name="Thompson E.M."/>
            <person name="Jaillon O."/>
            <person name="Du Pasquier L."/>
            <person name="Boudinot P."/>
            <person name="Liberles D.A."/>
            <person name="Volff J.N."/>
            <person name="Philippe H."/>
            <person name="Lenhard B."/>
            <person name="Roest Crollius H."/>
            <person name="Wincker P."/>
            <person name="Chourrout D."/>
        </authorList>
    </citation>
    <scope>NUCLEOTIDE SEQUENCE [LARGE SCALE GENOMIC DNA]</scope>
</reference>
<accession>E4Z431</accession>
<sequence>MIYRAIILLLSATCQQLQQPVRIQGQQRLQQMPQSVLVRPQQVFQAMQPRNRVQASHQMQLMRQQLMRQQQQMTSQDFPVYIDVPIYVETVIDEANNRVYTYQINDDESRTLIRVDPRDNVVFKAPSTTSTTTSKTEAEPEIIYEDYPVYIDVPVYIETDYDPVTGTILSFEIKEDGSRNFLRSDNAKDVLFEYATSDESRIDSNQVDNIIYEDYPVYIDTPVYVPSELDQETNELTTYQ</sequence>
<protein>
    <submittedName>
        <fullName evidence="2">Uncharacterized protein</fullName>
    </submittedName>
</protein>
<proteinExistence type="predicted"/>